<protein>
    <submittedName>
        <fullName evidence="2">Uncharacterized protein</fullName>
    </submittedName>
</protein>
<dbReference type="OrthoDB" id="2014201at2759"/>
<dbReference type="VEuPathDB" id="VectorBase:SSCA008354"/>
<evidence type="ECO:0000256" key="1">
    <source>
        <dbReference type="SAM" id="MobiDB-lite"/>
    </source>
</evidence>
<proteinExistence type="predicted"/>
<feature type="compositionally biased region" description="Basic and acidic residues" evidence="1">
    <location>
        <begin position="1"/>
        <end position="28"/>
    </location>
</feature>
<feature type="region of interest" description="Disordered" evidence="1">
    <location>
        <begin position="1"/>
        <end position="37"/>
    </location>
</feature>
<accession>A0A132ALU8</accession>
<evidence type="ECO:0000313" key="3">
    <source>
        <dbReference type="Proteomes" id="UP000616769"/>
    </source>
</evidence>
<name>A0A132ALU8_SARSC</name>
<evidence type="ECO:0000313" key="2">
    <source>
        <dbReference type="EMBL" id="KPM11873.1"/>
    </source>
</evidence>
<sequence length="286" mass="32926">MIRKEPKSKDHLCSSSIRDDRRDLEHSEIGSPSKLNDCEIDSPSKVEKINDSLSLDNKMSQDGCNKFSIENNFLDSKLVSDQNRSMIEQDLHSNHSKVEIFNDLINCNNSRNESSIIDLVIVEEKPRLSDLKLDDIEKIAIDPKHSDGSNRFSMMYETRAENLNTKNRNKEKTIGTRVEIEEEDCLRQTNRPNDCPYAYVTIIQNNLAACNAIIMINSLRIYRNNQMTIYDDNDNDNVNQTGERNLKRSLRIPSIALVDSTMIDPILTTLIKRIFDRVSFEPIEDL</sequence>
<reference evidence="2 3" key="1">
    <citation type="journal article" date="2015" name="Parasit. Vectors">
        <title>Draft genome of the scabies mite.</title>
        <authorList>
            <person name="Rider S.D.Jr."/>
            <person name="Morgan M.S."/>
            <person name="Arlian L.G."/>
        </authorList>
    </citation>
    <scope>NUCLEOTIDE SEQUENCE [LARGE SCALE GENOMIC DNA]</scope>
    <source>
        <strain evidence="2">Arlian Lab</strain>
    </source>
</reference>
<dbReference type="Proteomes" id="UP000616769">
    <property type="component" value="Unassembled WGS sequence"/>
</dbReference>
<organism evidence="2 3">
    <name type="scientific">Sarcoptes scabiei</name>
    <name type="common">Itch mite</name>
    <name type="synonym">Acarus scabiei</name>
    <dbReference type="NCBI Taxonomy" id="52283"/>
    <lineage>
        <taxon>Eukaryota</taxon>
        <taxon>Metazoa</taxon>
        <taxon>Ecdysozoa</taxon>
        <taxon>Arthropoda</taxon>
        <taxon>Chelicerata</taxon>
        <taxon>Arachnida</taxon>
        <taxon>Acari</taxon>
        <taxon>Acariformes</taxon>
        <taxon>Sarcoptiformes</taxon>
        <taxon>Astigmata</taxon>
        <taxon>Psoroptidia</taxon>
        <taxon>Sarcoptoidea</taxon>
        <taxon>Sarcoptidae</taxon>
        <taxon>Sarcoptinae</taxon>
        <taxon>Sarcoptes</taxon>
    </lineage>
</organism>
<comment type="caution">
    <text evidence="2">The sequence shown here is derived from an EMBL/GenBank/DDBJ whole genome shotgun (WGS) entry which is preliminary data.</text>
</comment>
<dbReference type="EMBL" id="JXLN01018178">
    <property type="protein sequence ID" value="KPM11873.1"/>
    <property type="molecule type" value="Genomic_DNA"/>
</dbReference>
<dbReference type="AlphaFoldDB" id="A0A132ALU8"/>
<gene>
    <name evidence="2" type="ORF">QR98_0104500</name>
</gene>